<dbReference type="SUPFAM" id="SSF53335">
    <property type="entry name" value="S-adenosyl-L-methionine-dependent methyltransferases"/>
    <property type="match status" value="1"/>
</dbReference>
<keyword evidence="1 3" id="KW-0489">Methyltransferase</keyword>
<dbReference type="InterPro" id="IPR007213">
    <property type="entry name" value="Ppm1/Ppm2/Tcmp"/>
</dbReference>
<dbReference type="Proteomes" id="UP000191039">
    <property type="component" value="Unassembled WGS sequence"/>
</dbReference>
<dbReference type="GO" id="GO:0008168">
    <property type="term" value="F:methyltransferase activity"/>
    <property type="evidence" value="ECO:0007669"/>
    <property type="project" value="UniProtKB-KW"/>
</dbReference>
<keyword evidence="2 3" id="KW-0808">Transferase</keyword>
<dbReference type="OrthoDB" id="9800233at2"/>
<evidence type="ECO:0000313" key="4">
    <source>
        <dbReference type="EMBL" id="PEG55311.1"/>
    </source>
</evidence>
<name>A0A1Q4H6S1_9MYCO</name>
<sequence>MSNSSTSKADGTVLTGVSETALLTLLVRATEARRPDAILRDPVAVDLVDAIDFDFAKFGHVRRQDMALRSLAFDRETTRYLRDHPKATVVALAEGLQTSFYRLDASGIGNEFRWHTVDLPPITALRDKLLPHSDRISVSAQSALDYSWMDEIDTEHGVFITAEGLLMYLQPSESLGLITECARRFPGAQMMFDLPPYWFAWWARKGLLRPSLRYTVPPMPFSLTVSQAADLVNIIPGVRAAHDVPLPPGRGAVLNALIWAAHRLPVLDPLRGVTTRLQFG</sequence>
<dbReference type="RefSeq" id="WP_073858793.1">
    <property type="nucleotide sequence ID" value="NZ_BAAATC010000006.1"/>
</dbReference>
<dbReference type="STRING" id="1801.BRW64_23090"/>
<evidence type="ECO:0000256" key="2">
    <source>
        <dbReference type="ARBA" id="ARBA00022679"/>
    </source>
</evidence>
<dbReference type="Gene3D" id="3.40.50.150">
    <property type="entry name" value="Vaccinia Virus protein VP39"/>
    <property type="match status" value="1"/>
</dbReference>
<dbReference type="Proteomes" id="UP000220340">
    <property type="component" value="Unassembled WGS sequence"/>
</dbReference>
<accession>A0A1Q4H6S1</accession>
<dbReference type="GO" id="GO:0032259">
    <property type="term" value="P:methylation"/>
    <property type="evidence" value="ECO:0007669"/>
    <property type="project" value="UniProtKB-KW"/>
</dbReference>
<dbReference type="InterPro" id="IPR016874">
    <property type="entry name" value="TcmP-like"/>
</dbReference>
<dbReference type="PANTHER" id="PTHR43619:SF2">
    <property type="entry name" value="S-ADENOSYL-L-METHIONINE-DEPENDENT METHYLTRANSFERASES SUPERFAMILY PROTEIN"/>
    <property type="match status" value="1"/>
</dbReference>
<gene>
    <name evidence="3" type="ORF">BV510_18105</name>
    <name evidence="4" type="ORF">CRI78_07000</name>
</gene>
<keyword evidence="6" id="KW-1185">Reference proteome</keyword>
<protein>
    <submittedName>
        <fullName evidence="3 4">Methyltransferase</fullName>
    </submittedName>
</protein>
<dbReference type="PANTHER" id="PTHR43619">
    <property type="entry name" value="S-ADENOSYL-L-METHIONINE-DEPENDENT METHYLTRANSFERASE YKTD-RELATED"/>
    <property type="match status" value="1"/>
</dbReference>
<dbReference type="PIRSF" id="PIRSF028177">
    <property type="entry name" value="Polyketide_synth_Omtfrase_TcmP"/>
    <property type="match status" value="1"/>
</dbReference>
<evidence type="ECO:0000313" key="3">
    <source>
        <dbReference type="EMBL" id="OPE52738.1"/>
    </source>
</evidence>
<evidence type="ECO:0000313" key="5">
    <source>
        <dbReference type="Proteomes" id="UP000191039"/>
    </source>
</evidence>
<proteinExistence type="predicted"/>
<dbReference type="EMBL" id="MIJD01000201">
    <property type="protein sequence ID" value="OPE52738.1"/>
    <property type="molecule type" value="Genomic_DNA"/>
</dbReference>
<dbReference type="InterPro" id="IPR029063">
    <property type="entry name" value="SAM-dependent_MTases_sf"/>
</dbReference>
<dbReference type="Pfam" id="PF04072">
    <property type="entry name" value="LCM"/>
    <property type="match status" value="1"/>
</dbReference>
<comment type="caution">
    <text evidence="3">The sequence shown here is derived from an EMBL/GenBank/DDBJ whole genome shotgun (WGS) entry which is preliminary data.</text>
</comment>
<evidence type="ECO:0000256" key="1">
    <source>
        <dbReference type="ARBA" id="ARBA00022603"/>
    </source>
</evidence>
<reference evidence="3 5" key="1">
    <citation type="submission" date="2016-09" db="EMBL/GenBank/DDBJ databases">
        <title>genome sequences of unsequenced Mycobacteria.</title>
        <authorList>
            <person name="Greninger A.L."/>
            <person name="Jerome K.R."/>
            <person name="Mcnair B."/>
            <person name="Wallis C."/>
            <person name="Fang F."/>
        </authorList>
    </citation>
    <scope>NUCLEOTIDE SEQUENCE [LARGE SCALE GENOMIC DNA]</scope>
    <source>
        <strain evidence="3 5">BM1</strain>
    </source>
</reference>
<reference evidence="4 6" key="2">
    <citation type="submission" date="2017-10" db="EMBL/GenBank/DDBJ databases">
        <title>The new phylogeny of genus Mycobacterium.</title>
        <authorList>
            <person name="Tortoli E."/>
            <person name="Trovato A."/>
            <person name="Cirillo D.M."/>
        </authorList>
    </citation>
    <scope>NUCLEOTIDE SEQUENCE [LARGE SCALE GENOMIC DNA]</scope>
    <source>
        <strain evidence="4 6">IP141170001</strain>
    </source>
</reference>
<evidence type="ECO:0000313" key="6">
    <source>
        <dbReference type="Proteomes" id="UP000220340"/>
    </source>
</evidence>
<dbReference type="EMBL" id="PDCR01000007">
    <property type="protein sequence ID" value="PEG55311.1"/>
    <property type="molecule type" value="Genomic_DNA"/>
</dbReference>
<dbReference type="AlphaFoldDB" id="A0A1Q4H6S1"/>
<organism evidence="3 5">
    <name type="scientific">Mycolicibacterium diernhoferi</name>
    <dbReference type="NCBI Taxonomy" id="1801"/>
    <lineage>
        <taxon>Bacteria</taxon>
        <taxon>Bacillati</taxon>
        <taxon>Actinomycetota</taxon>
        <taxon>Actinomycetes</taxon>
        <taxon>Mycobacteriales</taxon>
        <taxon>Mycobacteriaceae</taxon>
        <taxon>Mycolicibacterium</taxon>
    </lineage>
</organism>